<reference evidence="1" key="1">
    <citation type="submission" date="2014-11" db="EMBL/GenBank/DDBJ databases">
        <authorList>
            <person name="Amaro Gonzalez C."/>
        </authorList>
    </citation>
    <scope>NUCLEOTIDE SEQUENCE</scope>
</reference>
<evidence type="ECO:0000313" key="1">
    <source>
        <dbReference type="EMBL" id="JAH78309.1"/>
    </source>
</evidence>
<protein>
    <submittedName>
        <fullName evidence="1">Uncharacterized protein</fullName>
    </submittedName>
</protein>
<dbReference type="EMBL" id="GBXM01030268">
    <property type="protein sequence ID" value="JAH78309.1"/>
    <property type="molecule type" value="Transcribed_RNA"/>
</dbReference>
<accession>A0A0E9VJM0</accession>
<organism evidence="1">
    <name type="scientific">Anguilla anguilla</name>
    <name type="common">European freshwater eel</name>
    <name type="synonym">Muraena anguilla</name>
    <dbReference type="NCBI Taxonomy" id="7936"/>
    <lineage>
        <taxon>Eukaryota</taxon>
        <taxon>Metazoa</taxon>
        <taxon>Chordata</taxon>
        <taxon>Craniata</taxon>
        <taxon>Vertebrata</taxon>
        <taxon>Euteleostomi</taxon>
        <taxon>Actinopterygii</taxon>
        <taxon>Neopterygii</taxon>
        <taxon>Teleostei</taxon>
        <taxon>Anguilliformes</taxon>
        <taxon>Anguillidae</taxon>
        <taxon>Anguilla</taxon>
    </lineage>
</organism>
<sequence length="32" mass="3650">MSEIYREWCSKQLNPVSSSSMGENTLLMIVSE</sequence>
<proteinExistence type="predicted"/>
<dbReference type="AlphaFoldDB" id="A0A0E9VJM0"/>
<reference evidence="1" key="2">
    <citation type="journal article" date="2015" name="Fish Shellfish Immunol.">
        <title>Early steps in the European eel (Anguilla anguilla)-Vibrio vulnificus interaction in the gills: Role of the RtxA13 toxin.</title>
        <authorList>
            <person name="Callol A."/>
            <person name="Pajuelo D."/>
            <person name="Ebbesson L."/>
            <person name="Teles M."/>
            <person name="MacKenzie S."/>
            <person name="Amaro C."/>
        </authorList>
    </citation>
    <scope>NUCLEOTIDE SEQUENCE</scope>
</reference>
<name>A0A0E9VJM0_ANGAN</name>